<keyword evidence="10" id="KW-1185">Reference proteome</keyword>
<accession>A0A370HT25</accession>
<evidence type="ECO:0000313" key="10">
    <source>
        <dbReference type="Proteomes" id="UP000254925"/>
    </source>
</evidence>
<dbReference type="PANTHER" id="PTHR30151">
    <property type="entry name" value="ALKANE SULFONATE ABC TRANSPORTER-RELATED, MEMBRANE SUBUNIT"/>
    <property type="match status" value="1"/>
</dbReference>
<comment type="similarity">
    <text evidence="7">Belongs to the binding-protein-dependent transport system permease family.</text>
</comment>
<protein>
    <submittedName>
        <fullName evidence="9">NitT/TauT family transport system permease protein</fullName>
    </submittedName>
</protein>
<dbReference type="GO" id="GO:0005886">
    <property type="term" value="C:plasma membrane"/>
    <property type="evidence" value="ECO:0007669"/>
    <property type="project" value="UniProtKB-SubCell"/>
</dbReference>
<evidence type="ECO:0000256" key="2">
    <source>
        <dbReference type="ARBA" id="ARBA00022448"/>
    </source>
</evidence>
<gene>
    <name evidence="9" type="ORF">DES45_103385</name>
</gene>
<dbReference type="RefSeq" id="WP_114769821.1">
    <property type="nucleotide sequence ID" value="NZ_QQBB01000003.1"/>
</dbReference>
<feature type="domain" description="ABC transmembrane type-1" evidence="8">
    <location>
        <begin position="72"/>
        <end position="252"/>
    </location>
</feature>
<dbReference type="InterPro" id="IPR035906">
    <property type="entry name" value="MetI-like_sf"/>
</dbReference>
<dbReference type="PROSITE" id="PS50928">
    <property type="entry name" value="ABC_TM1"/>
    <property type="match status" value="1"/>
</dbReference>
<evidence type="ECO:0000256" key="1">
    <source>
        <dbReference type="ARBA" id="ARBA00004651"/>
    </source>
</evidence>
<dbReference type="SUPFAM" id="SSF161098">
    <property type="entry name" value="MetI-like"/>
    <property type="match status" value="1"/>
</dbReference>
<sequence>MKHPDQWTDTAKQRRHDWYFRLGTIGIGVVILALWELLPLLGLVNPIILPPFTKVAEALYTLMQQPFFPGHLAVTFNEIMIGFVVGTLLGLGIGIALAVWPAAKRLTYPFVVGFQAIPKIVFAPLFIAWFGFGQTSKIVMAVVIAFFPVLINTMVGLESVPSDARKLMRSLKATPLQIFWKVSFLHALPIIFAGIQAAFTFAVIGAIVGEFVGAQEGLGYLLNLYNFQLRIDRAFAVIVILAGIGAAGFFILEWMDRKFIFWREDRSH</sequence>
<keyword evidence="2 7" id="KW-0813">Transport</keyword>
<keyword evidence="5 7" id="KW-1133">Transmembrane helix</keyword>
<keyword evidence="3" id="KW-1003">Cell membrane</keyword>
<dbReference type="CDD" id="cd06261">
    <property type="entry name" value="TM_PBP2"/>
    <property type="match status" value="1"/>
</dbReference>
<dbReference type="InterPro" id="IPR000515">
    <property type="entry name" value="MetI-like"/>
</dbReference>
<evidence type="ECO:0000256" key="5">
    <source>
        <dbReference type="ARBA" id="ARBA00022989"/>
    </source>
</evidence>
<keyword evidence="4 7" id="KW-0812">Transmembrane</keyword>
<reference evidence="9 10" key="1">
    <citation type="submission" date="2018-07" db="EMBL/GenBank/DDBJ databases">
        <title>Genomic Encyclopedia of Type Strains, Phase IV (KMG-IV): sequencing the most valuable type-strain genomes for metagenomic binning, comparative biology and taxonomic classification.</title>
        <authorList>
            <person name="Goeker M."/>
        </authorList>
    </citation>
    <scope>NUCLEOTIDE SEQUENCE [LARGE SCALE GENOMIC DNA]</scope>
    <source>
        <strain evidence="9 10">DSM 14364</strain>
    </source>
</reference>
<dbReference type="AlphaFoldDB" id="A0A370HT25"/>
<keyword evidence="6 7" id="KW-0472">Membrane</keyword>
<feature type="transmembrane region" description="Helical" evidence="7">
    <location>
        <begin position="138"/>
        <end position="157"/>
    </location>
</feature>
<feature type="transmembrane region" description="Helical" evidence="7">
    <location>
        <begin position="110"/>
        <end position="132"/>
    </location>
</feature>
<dbReference type="PANTHER" id="PTHR30151:SF20">
    <property type="entry name" value="ABC TRANSPORTER PERMEASE PROTEIN HI_0355-RELATED"/>
    <property type="match status" value="1"/>
</dbReference>
<evidence type="ECO:0000256" key="6">
    <source>
        <dbReference type="ARBA" id="ARBA00023136"/>
    </source>
</evidence>
<dbReference type="OrthoDB" id="9786495at2"/>
<dbReference type="Gene3D" id="1.10.3720.10">
    <property type="entry name" value="MetI-like"/>
    <property type="match status" value="1"/>
</dbReference>
<dbReference type="Proteomes" id="UP000254925">
    <property type="component" value="Unassembled WGS sequence"/>
</dbReference>
<feature type="transmembrane region" description="Helical" evidence="7">
    <location>
        <begin position="20"/>
        <end position="44"/>
    </location>
</feature>
<evidence type="ECO:0000256" key="3">
    <source>
        <dbReference type="ARBA" id="ARBA00022475"/>
    </source>
</evidence>
<dbReference type="GO" id="GO:0055085">
    <property type="term" value="P:transmembrane transport"/>
    <property type="evidence" value="ECO:0007669"/>
    <property type="project" value="InterPro"/>
</dbReference>
<feature type="transmembrane region" description="Helical" evidence="7">
    <location>
        <begin position="234"/>
        <end position="252"/>
    </location>
</feature>
<feature type="transmembrane region" description="Helical" evidence="7">
    <location>
        <begin position="178"/>
        <end position="195"/>
    </location>
</feature>
<evidence type="ECO:0000256" key="7">
    <source>
        <dbReference type="RuleBase" id="RU363032"/>
    </source>
</evidence>
<evidence type="ECO:0000313" key="9">
    <source>
        <dbReference type="EMBL" id="RDI60124.1"/>
    </source>
</evidence>
<comment type="caution">
    <text evidence="9">The sequence shown here is derived from an EMBL/GenBank/DDBJ whole genome shotgun (WGS) entry which is preliminary data.</text>
</comment>
<dbReference type="Pfam" id="PF00528">
    <property type="entry name" value="BPD_transp_1"/>
    <property type="match status" value="1"/>
</dbReference>
<organism evidence="9 10">
    <name type="scientific">Microvirga subterranea</name>
    <dbReference type="NCBI Taxonomy" id="186651"/>
    <lineage>
        <taxon>Bacteria</taxon>
        <taxon>Pseudomonadati</taxon>
        <taxon>Pseudomonadota</taxon>
        <taxon>Alphaproteobacteria</taxon>
        <taxon>Hyphomicrobiales</taxon>
        <taxon>Methylobacteriaceae</taxon>
        <taxon>Microvirga</taxon>
    </lineage>
</organism>
<name>A0A370HT25_9HYPH</name>
<evidence type="ECO:0000259" key="8">
    <source>
        <dbReference type="PROSITE" id="PS50928"/>
    </source>
</evidence>
<evidence type="ECO:0000256" key="4">
    <source>
        <dbReference type="ARBA" id="ARBA00022692"/>
    </source>
</evidence>
<comment type="subcellular location">
    <subcellularLocation>
        <location evidence="1 7">Cell membrane</location>
        <topology evidence="1 7">Multi-pass membrane protein</topology>
    </subcellularLocation>
</comment>
<feature type="transmembrane region" description="Helical" evidence="7">
    <location>
        <begin position="79"/>
        <end position="103"/>
    </location>
</feature>
<proteinExistence type="inferred from homology"/>
<dbReference type="EMBL" id="QQBB01000003">
    <property type="protein sequence ID" value="RDI60124.1"/>
    <property type="molecule type" value="Genomic_DNA"/>
</dbReference>